<comment type="caution">
    <text evidence="1">The sequence shown here is derived from an EMBL/GenBank/DDBJ whole genome shotgun (WGS) entry which is preliminary data.</text>
</comment>
<dbReference type="EMBL" id="BGPR01007398">
    <property type="protein sequence ID" value="GBN26548.1"/>
    <property type="molecule type" value="Genomic_DNA"/>
</dbReference>
<name>A0A4Y2MHC5_ARAVE</name>
<evidence type="ECO:0000313" key="1">
    <source>
        <dbReference type="EMBL" id="GBN26548.1"/>
    </source>
</evidence>
<gene>
    <name evidence="1" type="ORF">AVEN_212920_1</name>
</gene>
<reference evidence="1 2" key="1">
    <citation type="journal article" date="2019" name="Sci. Rep.">
        <title>Orb-weaving spider Araneus ventricosus genome elucidates the spidroin gene catalogue.</title>
        <authorList>
            <person name="Kono N."/>
            <person name="Nakamura H."/>
            <person name="Ohtoshi R."/>
            <person name="Moran D.A.P."/>
            <person name="Shinohara A."/>
            <person name="Yoshida Y."/>
            <person name="Fujiwara M."/>
            <person name="Mori M."/>
            <person name="Tomita M."/>
            <person name="Arakawa K."/>
        </authorList>
    </citation>
    <scope>NUCLEOTIDE SEQUENCE [LARGE SCALE GENOMIC DNA]</scope>
</reference>
<dbReference type="AlphaFoldDB" id="A0A4Y2MHC5"/>
<protein>
    <submittedName>
        <fullName evidence="1">Uncharacterized protein</fullName>
    </submittedName>
</protein>
<dbReference type="Proteomes" id="UP000499080">
    <property type="component" value="Unassembled WGS sequence"/>
</dbReference>
<organism evidence="1 2">
    <name type="scientific">Araneus ventricosus</name>
    <name type="common">Orbweaver spider</name>
    <name type="synonym">Epeira ventricosa</name>
    <dbReference type="NCBI Taxonomy" id="182803"/>
    <lineage>
        <taxon>Eukaryota</taxon>
        <taxon>Metazoa</taxon>
        <taxon>Ecdysozoa</taxon>
        <taxon>Arthropoda</taxon>
        <taxon>Chelicerata</taxon>
        <taxon>Arachnida</taxon>
        <taxon>Araneae</taxon>
        <taxon>Araneomorphae</taxon>
        <taxon>Entelegynae</taxon>
        <taxon>Araneoidea</taxon>
        <taxon>Araneidae</taxon>
        <taxon>Araneus</taxon>
    </lineage>
</organism>
<evidence type="ECO:0000313" key="2">
    <source>
        <dbReference type="Proteomes" id="UP000499080"/>
    </source>
</evidence>
<keyword evidence="2" id="KW-1185">Reference proteome</keyword>
<proteinExistence type="predicted"/>
<accession>A0A4Y2MHC5</accession>
<sequence>MAVCHGTLLISRIPATKSRKVSGWETWEAMRVESIDWKQDPPQMLSAQALNWRNYMVWCSILHEDGCVLCQPRCSSGRMLFCHNTALTESAVSKHVPVTSSKKKWTD</sequence>